<sequence>MKNCKYSVLTLILFSLTIVLLILLFKQLVKTNSEETFIEKHKELVVNKVTELENENLGYLIKNQLVFFGDDSLNVFEIKNIKNNDQIFFYFSYNTCPPCLNYTIDLLKKFIPSYEKDDSIIFISPDYPKRFRNDCFGKKLLNLQLNKLGLPLEKENVPFFFKINKDMQIVSLNIVIKEDFERTEKYLQSLFFQ</sequence>
<evidence type="ECO:0000313" key="2">
    <source>
        <dbReference type="EMBL" id="MPM46721.1"/>
    </source>
</evidence>
<keyword evidence="1" id="KW-1133">Transmembrane helix</keyword>
<gene>
    <name evidence="2" type="ORF">SDC9_93427</name>
</gene>
<keyword evidence="1" id="KW-0472">Membrane</keyword>
<dbReference type="AlphaFoldDB" id="A0A645A395"/>
<reference evidence="2" key="1">
    <citation type="submission" date="2019-08" db="EMBL/GenBank/DDBJ databases">
        <authorList>
            <person name="Kucharzyk K."/>
            <person name="Murdoch R.W."/>
            <person name="Higgins S."/>
            <person name="Loffler F."/>
        </authorList>
    </citation>
    <scope>NUCLEOTIDE SEQUENCE</scope>
</reference>
<protein>
    <recommendedName>
        <fullName evidence="3">Thioredoxin domain-containing protein</fullName>
    </recommendedName>
</protein>
<dbReference type="SUPFAM" id="SSF52833">
    <property type="entry name" value="Thioredoxin-like"/>
    <property type="match status" value="1"/>
</dbReference>
<accession>A0A645A395</accession>
<name>A0A645A395_9ZZZZ</name>
<proteinExistence type="predicted"/>
<comment type="caution">
    <text evidence="2">The sequence shown here is derived from an EMBL/GenBank/DDBJ whole genome shotgun (WGS) entry which is preliminary data.</text>
</comment>
<evidence type="ECO:0008006" key="3">
    <source>
        <dbReference type="Google" id="ProtNLM"/>
    </source>
</evidence>
<evidence type="ECO:0000256" key="1">
    <source>
        <dbReference type="SAM" id="Phobius"/>
    </source>
</evidence>
<feature type="transmembrane region" description="Helical" evidence="1">
    <location>
        <begin position="6"/>
        <end position="25"/>
    </location>
</feature>
<dbReference type="InterPro" id="IPR036249">
    <property type="entry name" value="Thioredoxin-like_sf"/>
</dbReference>
<organism evidence="2">
    <name type="scientific">bioreactor metagenome</name>
    <dbReference type="NCBI Taxonomy" id="1076179"/>
    <lineage>
        <taxon>unclassified sequences</taxon>
        <taxon>metagenomes</taxon>
        <taxon>ecological metagenomes</taxon>
    </lineage>
</organism>
<keyword evidence="1" id="KW-0812">Transmembrane</keyword>
<dbReference type="EMBL" id="VSSQ01011388">
    <property type="protein sequence ID" value="MPM46721.1"/>
    <property type="molecule type" value="Genomic_DNA"/>
</dbReference>